<dbReference type="GO" id="GO:0016020">
    <property type="term" value="C:membrane"/>
    <property type="evidence" value="ECO:0007669"/>
    <property type="project" value="UniProtKB-SubCell"/>
</dbReference>
<evidence type="ECO:0000256" key="3">
    <source>
        <dbReference type="ARBA" id="ARBA00022448"/>
    </source>
</evidence>
<dbReference type="GO" id="GO:0008270">
    <property type="term" value="F:zinc ion binding"/>
    <property type="evidence" value="ECO:0007669"/>
    <property type="project" value="InterPro"/>
</dbReference>
<dbReference type="GO" id="GO:0006351">
    <property type="term" value="P:DNA-templated transcription"/>
    <property type="evidence" value="ECO:0007669"/>
    <property type="project" value="InterPro"/>
</dbReference>
<protein>
    <recommendedName>
        <fullName evidence="9">Major facilitator superfamily (MFS) profile domain-containing protein</fullName>
    </recommendedName>
</protein>
<evidence type="ECO:0000256" key="8">
    <source>
        <dbReference type="SAM" id="Phobius"/>
    </source>
</evidence>
<dbReference type="InterPro" id="IPR050360">
    <property type="entry name" value="MFS_Sugar_Transporters"/>
</dbReference>
<feature type="transmembrane region" description="Helical" evidence="8">
    <location>
        <begin position="428"/>
        <end position="447"/>
    </location>
</feature>
<keyword evidence="11" id="KW-1185">Reference proteome</keyword>
<keyword evidence="7" id="KW-0539">Nucleus</keyword>
<evidence type="ECO:0000256" key="4">
    <source>
        <dbReference type="ARBA" id="ARBA00022692"/>
    </source>
</evidence>
<dbReference type="InterPro" id="IPR020846">
    <property type="entry name" value="MFS_dom"/>
</dbReference>
<dbReference type="AlphaFoldDB" id="A0A0D2FYX4"/>
<feature type="transmembrane region" description="Helical" evidence="8">
    <location>
        <begin position="144"/>
        <end position="162"/>
    </location>
</feature>
<dbReference type="NCBIfam" id="TIGR00879">
    <property type="entry name" value="SP"/>
    <property type="match status" value="1"/>
</dbReference>
<dbReference type="InterPro" id="IPR036259">
    <property type="entry name" value="MFS_trans_sf"/>
</dbReference>
<dbReference type="CDD" id="cd12148">
    <property type="entry name" value="fungal_TF_MHR"/>
    <property type="match status" value="1"/>
</dbReference>
<evidence type="ECO:0000256" key="5">
    <source>
        <dbReference type="ARBA" id="ARBA00022989"/>
    </source>
</evidence>
<dbReference type="Proteomes" id="UP000054266">
    <property type="component" value="Unassembled WGS sequence"/>
</dbReference>
<feature type="transmembrane region" description="Helical" evidence="8">
    <location>
        <begin position="174"/>
        <end position="196"/>
    </location>
</feature>
<dbReference type="Pfam" id="PF04082">
    <property type="entry name" value="Fungal_trans"/>
    <property type="match status" value="1"/>
</dbReference>
<evidence type="ECO:0000313" key="11">
    <source>
        <dbReference type="Proteomes" id="UP000054266"/>
    </source>
</evidence>
<dbReference type="SMART" id="SM00906">
    <property type="entry name" value="Fungal_trans"/>
    <property type="match status" value="1"/>
</dbReference>
<accession>A0A0D2FYX4</accession>
<evidence type="ECO:0000313" key="10">
    <source>
        <dbReference type="EMBL" id="KIW65084.1"/>
    </source>
</evidence>
<dbReference type="InterPro" id="IPR005829">
    <property type="entry name" value="Sugar_transporter_CS"/>
</dbReference>
<dbReference type="SUPFAM" id="SSF103473">
    <property type="entry name" value="MFS general substrate transporter"/>
    <property type="match status" value="1"/>
</dbReference>
<feature type="transmembrane region" description="Helical" evidence="8">
    <location>
        <begin position="360"/>
        <end position="379"/>
    </location>
</feature>
<name>A0A0D2FYX4_9EURO</name>
<comment type="similarity">
    <text evidence="2">Belongs to the major facilitator superfamily. Sugar transporter (TC 2.A.1.1) family.</text>
</comment>
<dbReference type="PROSITE" id="PS50850">
    <property type="entry name" value="MFS"/>
    <property type="match status" value="1"/>
</dbReference>
<dbReference type="GO" id="GO:0003677">
    <property type="term" value="F:DNA binding"/>
    <property type="evidence" value="ECO:0007669"/>
    <property type="project" value="InterPro"/>
</dbReference>
<feature type="transmembrane region" description="Helical" evidence="8">
    <location>
        <begin position="302"/>
        <end position="325"/>
    </location>
</feature>
<evidence type="ECO:0000259" key="9">
    <source>
        <dbReference type="PROSITE" id="PS50850"/>
    </source>
</evidence>
<feature type="transmembrane region" description="Helical" evidence="8">
    <location>
        <begin position="56"/>
        <end position="78"/>
    </location>
</feature>
<organism evidence="10 11">
    <name type="scientific">Phialophora macrospora</name>
    <dbReference type="NCBI Taxonomy" id="1851006"/>
    <lineage>
        <taxon>Eukaryota</taxon>
        <taxon>Fungi</taxon>
        <taxon>Dikarya</taxon>
        <taxon>Ascomycota</taxon>
        <taxon>Pezizomycotina</taxon>
        <taxon>Eurotiomycetes</taxon>
        <taxon>Chaetothyriomycetidae</taxon>
        <taxon>Chaetothyriales</taxon>
        <taxon>Herpotrichiellaceae</taxon>
        <taxon>Phialophora</taxon>
    </lineage>
</organism>
<dbReference type="PROSITE" id="PS00216">
    <property type="entry name" value="SUGAR_TRANSPORT_1"/>
    <property type="match status" value="1"/>
</dbReference>
<dbReference type="Gene3D" id="1.20.1250.20">
    <property type="entry name" value="MFS general substrate transporter like domains"/>
    <property type="match status" value="1"/>
</dbReference>
<dbReference type="EMBL" id="KN846960">
    <property type="protein sequence ID" value="KIW65084.1"/>
    <property type="molecule type" value="Genomic_DNA"/>
</dbReference>
<dbReference type="PANTHER" id="PTHR48022">
    <property type="entry name" value="PLASTIDIC GLUCOSE TRANSPORTER 4"/>
    <property type="match status" value="1"/>
</dbReference>
<keyword evidence="3" id="KW-0813">Transport</keyword>
<comment type="subcellular location">
    <subcellularLocation>
        <location evidence="1">Membrane</location>
        <topology evidence="1">Multi-pass membrane protein</topology>
    </subcellularLocation>
</comment>
<feature type="transmembrane region" description="Helical" evidence="8">
    <location>
        <begin position="399"/>
        <end position="416"/>
    </location>
</feature>
<dbReference type="InterPro" id="IPR003663">
    <property type="entry name" value="Sugar/inositol_transpt"/>
</dbReference>
<dbReference type="InterPro" id="IPR005828">
    <property type="entry name" value="MFS_sugar_transport-like"/>
</dbReference>
<keyword evidence="4 8" id="KW-0812">Transmembrane</keyword>
<dbReference type="GO" id="GO:0005351">
    <property type="term" value="F:carbohydrate:proton symporter activity"/>
    <property type="evidence" value="ECO:0007669"/>
    <property type="project" value="TreeGrafter"/>
</dbReference>
<gene>
    <name evidence="10" type="ORF">PV04_07368</name>
</gene>
<dbReference type="InterPro" id="IPR007219">
    <property type="entry name" value="XnlR_reg_dom"/>
</dbReference>
<dbReference type="PANTHER" id="PTHR48022:SF28">
    <property type="entry name" value="MAJOR FACILITATOR SUPERFAMILY (MFS) PROFILE DOMAIN-CONTAINING PROTEIN-RELATED"/>
    <property type="match status" value="1"/>
</dbReference>
<evidence type="ECO:0000256" key="2">
    <source>
        <dbReference type="ARBA" id="ARBA00010992"/>
    </source>
</evidence>
<dbReference type="Pfam" id="PF00083">
    <property type="entry name" value="Sugar_tr"/>
    <property type="match status" value="1"/>
</dbReference>
<sequence length="1122" mass="124593">MSPSGKPFLGLQGSALSWAISLCSASAFLLFGYDQGIMGSIISTPYFLEAATDADTISTVVSIYDIGCMVGCIVAAVWGSSLGRKRTIGIGMSIMIVGKWDTASYGVPQLIVGRIVSGIGNGMNTGTVPTWVSETSKAKHRGQLVATQLSIAAFGIVIAYWMNYGFFHLTGQVVWRFPIAFQAVFAIVTILALPFLPESPRWLYSKNRIEEADVVMSALKALPVDHEVVQAERGEILAAIALEDHFGEYNLKTIFYDKSGQRIPFRMALVFIIQMIQQLPGVNIVIYYSSTVFVQLGISANLSLILGGVASLSFWIGSLAGIGLIERVGRKKLLVSGTIPMLIGYCIYTPMVKNGGTAQLWVAFGATCLICVAFGWSWLPAPWCLGPELVPVRYRHIGNALNAFANWTFTFIIVKVGPIGIANIHWRLYIVFIIFTFLQLPIVWFLYPETGGLTLEEIDTLFVKDHTIVDTLAEKAEHCHYGGDVRAPEKLTLAKAMKRIAQLEDRLRVYEGYTTSRNWSDTGGSPPRHSDQVYGPLSAPGQNEDDMSQLLRGVNYLTIGTRNPEFYGGSSPNAIINAVEAEEEEVLEQQSTSRIEWPLNRAKLWLDNTANLRFASVTGTSLPPRSTADEYVNRYFQTAHRLYPILNRVTFMERYRNFWEGLPTEGKGYELWAAVLYMVLAHGHQCSTVDPDDKVREDALGSAHGEICFNLAKSTFADVPFSGGDMSAVNSMFLAFTWLFNQQRHHEAYAMLGAAARVGYAIGMHRELLPVDAHVLDINGWCATWWCLFIYETELAALSGRPCGIQPREVDVRPFPLDTSPIDLQYLERMRQFSYLAWDAYEQVYSLAFKHSGVGERAAALRAADGAIRAWYDGWYHDSTWSKEPHGLIIRLRYLNLRILLYRAFLNLVVQKREKQMEVKDESILAASKCIEMAMSLVQLTISSINPGSSGTLQAALFHAMGYLWNGTLTLLLYVRSDSAQEILAASTPDRSKIIDLIESAAAFFAVHREALPFARVAAEKLRRLLRKVTVGYVAGDTPSTTTDIHAAYTVPNLESPDQILNFVPGFDVPGFDIPRFNFDMTFSETPPQGDMLGLTSQLNRTSPHWTPEGEGFYYYATPDAG</sequence>
<dbReference type="PRINTS" id="PR00171">
    <property type="entry name" value="SUGRTRNSPORT"/>
</dbReference>
<evidence type="ECO:0000256" key="1">
    <source>
        <dbReference type="ARBA" id="ARBA00004141"/>
    </source>
</evidence>
<reference evidence="10 11" key="1">
    <citation type="submission" date="2015-01" db="EMBL/GenBank/DDBJ databases">
        <title>The Genome Sequence of Capronia semiimmersa CBS27337.</title>
        <authorList>
            <consortium name="The Broad Institute Genomics Platform"/>
            <person name="Cuomo C."/>
            <person name="de Hoog S."/>
            <person name="Gorbushina A."/>
            <person name="Stielow B."/>
            <person name="Teixiera M."/>
            <person name="Abouelleil A."/>
            <person name="Chapman S.B."/>
            <person name="Priest M."/>
            <person name="Young S.K."/>
            <person name="Wortman J."/>
            <person name="Nusbaum C."/>
            <person name="Birren B."/>
        </authorList>
    </citation>
    <scope>NUCLEOTIDE SEQUENCE [LARGE SCALE GENOMIC DNA]</scope>
    <source>
        <strain evidence="10 11">CBS 27337</strain>
    </source>
</reference>
<evidence type="ECO:0000256" key="6">
    <source>
        <dbReference type="ARBA" id="ARBA00023136"/>
    </source>
</evidence>
<keyword evidence="5 8" id="KW-1133">Transmembrane helix</keyword>
<proteinExistence type="inferred from homology"/>
<dbReference type="HOGENOM" id="CLU_007102_0_0_1"/>
<feature type="domain" description="Major facilitator superfamily (MFS) profile" evidence="9">
    <location>
        <begin position="20"/>
        <end position="451"/>
    </location>
</feature>
<evidence type="ECO:0000256" key="7">
    <source>
        <dbReference type="ARBA" id="ARBA00023242"/>
    </source>
</evidence>
<keyword evidence="6 8" id="KW-0472">Membrane</keyword>
<feature type="transmembrane region" description="Helical" evidence="8">
    <location>
        <begin position="268"/>
        <end position="290"/>
    </location>
</feature>